<dbReference type="PANTHER" id="PTHR12731:SF1">
    <property type="entry name" value="TRANSLOCON-ASSOCIATED PROTEIN SUBUNIT DELTA"/>
    <property type="match status" value="1"/>
</dbReference>
<organism evidence="16 17">
    <name type="scientific">Heterodera schachtii</name>
    <name type="common">Sugarbeet cyst nematode worm</name>
    <name type="synonym">Tylenchus schachtii</name>
    <dbReference type="NCBI Taxonomy" id="97005"/>
    <lineage>
        <taxon>Eukaryota</taxon>
        <taxon>Metazoa</taxon>
        <taxon>Ecdysozoa</taxon>
        <taxon>Nematoda</taxon>
        <taxon>Chromadorea</taxon>
        <taxon>Rhabditida</taxon>
        <taxon>Tylenchina</taxon>
        <taxon>Tylenchomorpha</taxon>
        <taxon>Tylenchoidea</taxon>
        <taxon>Heteroderidae</taxon>
        <taxon>Heteroderinae</taxon>
        <taxon>Heterodera</taxon>
    </lineage>
</organism>
<dbReference type="InterPro" id="IPR008855">
    <property type="entry name" value="TRAP-delta"/>
</dbReference>
<accession>A0ABD2JH87</accession>
<evidence type="ECO:0000256" key="5">
    <source>
        <dbReference type="ARBA" id="ARBA00014387"/>
    </source>
</evidence>
<comment type="subunit">
    <text evidence="4">Heterotetramer of TRAP-alpha, TRAP-beta, TRAP-delta and TRAP-gamma.</text>
</comment>
<keyword evidence="7 15" id="KW-0812">Transmembrane</keyword>
<evidence type="ECO:0000313" key="17">
    <source>
        <dbReference type="Proteomes" id="UP001620645"/>
    </source>
</evidence>
<keyword evidence="17" id="KW-1185">Reference proteome</keyword>
<evidence type="ECO:0000256" key="15">
    <source>
        <dbReference type="SAM" id="Phobius"/>
    </source>
</evidence>
<evidence type="ECO:0000256" key="13">
    <source>
        <dbReference type="ARBA" id="ARBA00023157"/>
    </source>
</evidence>
<keyword evidence="11 15" id="KW-1133">Transmembrane helix</keyword>
<keyword evidence="12 15" id="KW-0472">Membrane</keyword>
<comment type="function">
    <text evidence="1">TRAP proteins are part of a complex whose function is to bind calcium to the ER membrane and thereby regulate the retention of ER resident proteins.</text>
</comment>
<comment type="caution">
    <text evidence="16">The sequence shown here is derived from an EMBL/GenBank/DDBJ whole genome shotgun (WGS) entry which is preliminary data.</text>
</comment>
<dbReference type="Pfam" id="PF05404">
    <property type="entry name" value="TRAP-delta"/>
    <property type="match status" value="1"/>
</dbReference>
<evidence type="ECO:0000256" key="4">
    <source>
        <dbReference type="ARBA" id="ARBA00011819"/>
    </source>
</evidence>
<proteinExistence type="inferred from homology"/>
<keyword evidence="8" id="KW-0732">Signal</keyword>
<evidence type="ECO:0000256" key="12">
    <source>
        <dbReference type="ARBA" id="ARBA00023136"/>
    </source>
</evidence>
<evidence type="ECO:0000256" key="7">
    <source>
        <dbReference type="ARBA" id="ARBA00022692"/>
    </source>
</evidence>
<feature type="transmembrane region" description="Helical" evidence="15">
    <location>
        <begin position="52"/>
        <end position="72"/>
    </location>
</feature>
<dbReference type="PANTHER" id="PTHR12731">
    <property type="entry name" value="TRANSLOCON-ASSOCIATED PROTEIN, DELTA SUBUNIT"/>
    <property type="match status" value="1"/>
</dbReference>
<comment type="subcellular location">
    <subcellularLocation>
        <location evidence="2">Endoplasmic reticulum membrane</location>
        <topology evidence="2">Single-pass type I membrane protein</topology>
    </subcellularLocation>
</comment>
<name>A0ABD2JH87_HETSC</name>
<evidence type="ECO:0000256" key="6">
    <source>
        <dbReference type="ARBA" id="ARBA00022499"/>
    </source>
</evidence>
<evidence type="ECO:0000256" key="3">
    <source>
        <dbReference type="ARBA" id="ARBA00009294"/>
    </source>
</evidence>
<reference evidence="16 17" key="1">
    <citation type="submission" date="2024-10" db="EMBL/GenBank/DDBJ databases">
        <authorList>
            <person name="Kim D."/>
        </authorList>
    </citation>
    <scope>NUCLEOTIDE SEQUENCE [LARGE SCALE GENOMIC DNA]</scope>
    <source>
        <strain evidence="16">Taebaek</strain>
    </source>
</reference>
<keyword evidence="9" id="KW-0256">Endoplasmic reticulum</keyword>
<dbReference type="EMBL" id="JBICCN010000143">
    <property type="protein sequence ID" value="KAL3089985.1"/>
    <property type="molecule type" value="Genomic_DNA"/>
</dbReference>
<evidence type="ECO:0000256" key="8">
    <source>
        <dbReference type="ARBA" id="ARBA00022729"/>
    </source>
</evidence>
<evidence type="ECO:0000256" key="2">
    <source>
        <dbReference type="ARBA" id="ARBA00004115"/>
    </source>
</evidence>
<evidence type="ECO:0000256" key="14">
    <source>
        <dbReference type="ARBA" id="ARBA00031791"/>
    </source>
</evidence>
<evidence type="ECO:0000256" key="9">
    <source>
        <dbReference type="ARBA" id="ARBA00022824"/>
    </source>
</evidence>
<gene>
    <name evidence="16" type="ORF">niasHS_006437</name>
</gene>
<dbReference type="GO" id="GO:0005789">
    <property type="term" value="C:endoplasmic reticulum membrane"/>
    <property type="evidence" value="ECO:0007669"/>
    <property type="project" value="UniProtKB-SubCell"/>
</dbReference>
<comment type="similarity">
    <text evidence="3">Belongs to the TRAP-delta family.</text>
</comment>
<evidence type="ECO:0000256" key="11">
    <source>
        <dbReference type="ARBA" id="ARBA00022989"/>
    </source>
</evidence>
<evidence type="ECO:0000256" key="10">
    <source>
        <dbReference type="ARBA" id="ARBA00022843"/>
    </source>
</evidence>
<evidence type="ECO:0000256" key="1">
    <source>
        <dbReference type="ARBA" id="ARBA00002838"/>
    </source>
</evidence>
<dbReference type="AlphaFoldDB" id="A0ABD2JH87"/>
<dbReference type="Proteomes" id="UP001620645">
    <property type="component" value="Unassembled WGS sequence"/>
</dbReference>
<protein>
    <recommendedName>
        <fullName evidence="5">Translocon-associated protein subunit delta</fullName>
    </recommendedName>
    <alternativeName>
        <fullName evidence="14">Signal sequence receptor subunit delta</fullName>
    </alternativeName>
</protein>
<sequence length="227" mass="25647">MCHIAEVQCKDCLLRSTIFVRVGGESSAHLWTTANINLLQQKIEIQKINTRMFSFSNFVALTFCIFSIFILIPNVSAAACESPKYSANGYSTQDGFFHYKTSYIVEFAIQCSNNYKDAPFYALVGEKTLQLAVSEETNKYQASWQLEHADSGAQTFDIRVYDEDKFAEHKKADESGSSSVQPLFTVQHYHGGTSHKTWISSESVFLLLGVVALYFTMNLRQLLAKRD</sequence>
<keyword evidence="10" id="KW-0832">Ubl conjugation</keyword>
<keyword evidence="6" id="KW-1017">Isopeptide bond</keyword>
<feature type="transmembrane region" description="Helical" evidence="15">
    <location>
        <begin position="198"/>
        <end position="217"/>
    </location>
</feature>
<keyword evidence="13" id="KW-1015">Disulfide bond</keyword>
<evidence type="ECO:0000313" key="16">
    <source>
        <dbReference type="EMBL" id="KAL3089985.1"/>
    </source>
</evidence>